<dbReference type="RefSeq" id="WP_203695432.1">
    <property type="nucleotide sequence ID" value="NZ_BAAALC010000058.1"/>
</dbReference>
<accession>A0A8J3PA32</accession>
<keyword evidence="4" id="KW-1185">Reference proteome</keyword>
<gene>
    <name evidence="3" type="ORF">Cco03nite_56730</name>
</gene>
<feature type="compositionally biased region" description="Low complexity" evidence="1">
    <location>
        <begin position="43"/>
        <end position="85"/>
    </location>
</feature>
<dbReference type="AlphaFoldDB" id="A0A8J3PA32"/>
<dbReference type="Proteomes" id="UP000630887">
    <property type="component" value="Unassembled WGS sequence"/>
</dbReference>
<comment type="caution">
    <text evidence="3">The sequence shown here is derived from an EMBL/GenBank/DDBJ whole genome shotgun (WGS) entry which is preliminary data.</text>
</comment>
<evidence type="ECO:0000313" key="4">
    <source>
        <dbReference type="Proteomes" id="UP000630887"/>
    </source>
</evidence>
<sequence>MLLRRPVVTRRGPGLLGSAARTAVVAGTATATAGTVHRWSERQQAAAAEAQAAQQAVHDQQAQADPGAQADQQAQADPEAQAGQEARADRQPQAEAAARPTPSAASVAPASAATGGVDLMSQLRQLADLRAAGVLTEAEFTAAKAKLLGT</sequence>
<feature type="domain" description="SHOCT" evidence="2">
    <location>
        <begin position="121"/>
        <end position="148"/>
    </location>
</feature>
<evidence type="ECO:0000259" key="2">
    <source>
        <dbReference type="Pfam" id="PF09851"/>
    </source>
</evidence>
<dbReference type="InterPro" id="IPR018649">
    <property type="entry name" value="SHOCT"/>
</dbReference>
<feature type="compositionally biased region" description="Low complexity" evidence="1">
    <location>
        <begin position="94"/>
        <end position="111"/>
    </location>
</feature>
<dbReference type="Pfam" id="PF09851">
    <property type="entry name" value="SHOCT"/>
    <property type="match status" value="1"/>
</dbReference>
<feature type="region of interest" description="Disordered" evidence="1">
    <location>
        <begin position="40"/>
        <end position="111"/>
    </location>
</feature>
<protein>
    <recommendedName>
        <fullName evidence="2">SHOCT domain-containing protein</fullName>
    </recommendedName>
</protein>
<evidence type="ECO:0000313" key="3">
    <source>
        <dbReference type="EMBL" id="GIG08973.1"/>
    </source>
</evidence>
<organism evidence="3 4">
    <name type="scientific">Catellatospora coxensis</name>
    <dbReference type="NCBI Taxonomy" id="310354"/>
    <lineage>
        <taxon>Bacteria</taxon>
        <taxon>Bacillati</taxon>
        <taxon>Actinomycetota</taxon>
        <taxon>Actinomycetes</taxon>
        <taxon>Micromonosporales</taxon>
        <taxon>Micromonosporaceae</taxon>
        <taxon>Catellatospora</taxon>
    </lineage>
</organism>
<reference evidence="3 4" key="1">
    <citation type="submission" date="2021-01" db="EMBL/GenBank/DDBJ databases">
        <title>Whole genome shotgun sequence of Catellatospora coxensis NBRC 107359.</title>
        <authorList>
            <person name="Komaki H."/>
            <person name="Tamura T."/>
        </authorList>
    </citation>
    <scope>NUCLEOTIDE SEQUENCE [LARGE SCALE GENOMIC DNA]</scope>
    <source>
        <strain evidence="3 4">NBRC 107359</strain>
    </source>
</reference>
<evidence type="ECO:0000256" key="1">
    <source>
        <dbReference type="SAM" id="MobiDB-lite"/>
    </source>
</evidence>
<name>A0A8J3PA32_9ACTN</name>
<dbReference type="EMBL" id="BONI01000056">
    <property type="protein sequence ID" value="GIG08973.1"/>
    <property type="molecule type" value="Genomic_DNA"/>
</dbReference>
<proteinExistence type="predicted"/>